<gene>
    <name evidence="1" type="ORF">B5807_02888</name>
</gene>
<organism evidence="1 2">
    <name type="scientific">Epicoccum nigrum</name>
    <name type="common">Soil fungus</name>
    <name type="synonym">Epicoccum purpurascens</name>
    <dbReference type="NCBI Taxonomy" id="105696"/>
    <lineage>
        <taxon>Eukaryota</taxon>
        <taxon>Fungi</taxon>
        <taxon>Dikarya</taxon>
        <taxon>Ascomycota</taxon>
        <taxon>Pezizomycotina</taxon>
        <taxon>Dothideomycetes</taxon>
        <taxon>Pleosporomycetidae</taxon>
        <taxon>Pleosporales</taxon>
        <taxon>Pleosporineae</taxon>
        <taxon>Didymellaceae</taxon>
        <taxon>Epicoccum</taxon>
    </lineage>
</organism>
<evidence type="ECO:0000313" key="1">
    <source>
        <dbReference type="EMBL" id="OSS53378.1"/>
    </source>
</evidence>
<sequence length="158" mass="17864">MAPNTSSVYEGSIPRTVDLLTPRTSPIITDGTVSIVLTDSDRLHPYLTHIDNKEIPGSIALPHAANVTHRYVMGVGLDPDLMWSPKPLQNGLRTMQPRRVFFFDCNPDILLTRPVKEQNEYLATRDGLGLPPLRWAADLRFLAEREEMLRKKGRRSSM</sequence>
<keyword evidence="2" id="KW-1185">Reference proteome</keyword>
<dbReference type="EMBL" id="KZ107839">
    <property type="protein sequence ID" value="OSS53378.1"/>
    <property type="molecule type" value="Genomic_DNA"/>
</dbReference>
<dbReference type="InParanoid" id="A0A1Y2MDS0"/>
<evidence type="ECO:0000313" key="2">
    <source>
        <dbReference type="Proteomes" id="UP000193240"/>
    </source>
</evidence>
<proteinExistence type="predicted"/>
<name>A0A1Y2MDS0_EPING</name>
<reference evidence="1 2" key="1">
    <citation type="journal article" date="2017" name="Genome Announc.">
        <title>Genome sequence of the saprophytic ascomycete Epicoccum nigrum ICMP 19927 strain isolated from New Zealand.</title>
        <authorList>
            <person name="Fokin M."/>
            <person name="Fleetwood D."/>
            <person name="Weir B.S."/>
            <person name="Villas-Boas S.G."/>
        </authorList>
    </citation>
    <scope>NUCLEOTIDE SEQUENCE [LARGE SCALE GENOMIC DNA]</scope>
    <source>
        <strain evidence="1 2">ICMP 19927</strain>
    </source>
</reference>
<dbReference type="AlphaFoldDB" id="A0A1Y2MDS0"/>
<dbReference type="Proteomes" id="UP000193240">
    <property type="component" value="Unassembled WGS sequence"/>
</dbReference>
<accession>A0A1Y2MDS0</accession>
<protein>
    <submittedName>
        <fullName evidence="1">Uncharacterized protein</fullName>
    </submittedName>
</protein>